<dbReference type="InterPro" id="IPR036397">
    <property type="entry name" value="RNaseH_sf"/>
</dbReference>
<dbReference type="SUPFAM" id="SSF56672">
    <property type="entry name" value="DNA/RNA polymerases"/>
    <property type="match status" value="1"/>
</dbReference>
<keyword evidence="3" id="KW-1185">Reference proteome</keyword>
<dbReference type="EnsemblPlants" id="evm.model.09.935">
    <property type="protein sequence ID" value="cds.evm.model.09.935"/>
    <property type="gene ID" value="evm.TU.09.935"/>
</dbReference>
<dbReference type="Proteomes" id="UP000596661">
    <property type="component" value="Chromosome 9"/>
</dbReference>
<dbReference type="SUPFAM" id="SSF53098">
    <property type="entry name" value="Ribonuclease H-like"/>
    <property type="match status" value="1"/>
</dbReference>
<dbReference type="InterPro" id="IPR043502">
    <property type="entry name" value="DNA/RNA_pol_sf"/>
</dbReference>
<dbReference type="AlphaFoldDB" id="A0A803QHU6"/>
<dbReference type="InterPro" id="IPR002156">
    <property type="entry name" value="RNaseH_domain"/>
</dbReference>
<reference evidence="2" key="1">
    <citation type="submission" date="2018-11" db="EMBL/GenBank/DDBJ databases">
        <authorList>
            <person name="Grassa J C."/>
        </authorList>
    </citation>
    <scope>NUCLEOTIDE SEQUENCE [LARGE SCALE GENOMIC DNA]</scope>
</reference>
<accession>A0A803QHU6</accession>
<dbReference type="Pfam" id="PF13966">
    <property type="entry name" value="zf-RVT"/>
    <property type="match status" value="1"/>
</dbReference>
<evidence type="ECO:0000313" key="2">
    <source>
        <dbReference type="EnsemblPlants" id="cds.evm.model.09.935"/>
    </source>
</evidence>
<dbReference type="Pfam" id="PF00078">
    <property type="entry name" value="RVT_1"/>
    <property type="match status" value="1"/>
</dbReference>
<dbReference type="CDD" id="cd01650">
    <property type="entry name" value="RT_nLTR_like"/>
    <property type="match status" value="1"/>
</dbReference>
<feature type="domain" description="Reverse transcriptase" evidence="1">
    <location>
        <begin position="353"/>
        <end position="619"/>
    </location>
</feature>
<dbReference type="PROSITE" id="PS50878">
    <property type="entry name" value="RT_POL"/>
    <property type="match status" value="1"/>
</dbReference>
<organism evidence="2 3">
    <name type="scientific">Cannabis sativa</name>
    <name type="common">Hemp</name>
    <name type="synonym">Marijuana</name>
    <dbReference type="NCBI Taxonomy" id="3483"/>
    <lineage>
        <taxon>Eukaryota</taxon>
        <taxon>Viridiplantae</taxon>
        <taxon>Streptophyta</taxon>
        <taxon>Embryophyta</taxon>
        <taxon>Tracheophyta</taxon>
        <taxon>Spermatophyta</taxon>
        <taxon>Magnoliopsida</taxon>
        <taxon>eudicotyledons</taxon>
        <taxon>Gunneridae</taxon>
        <taxon>Pentapetalae</taxon>
        <taxon>rosids</taxon>
        <taxon>fabids</taxon>
        <taxon>Rosales</taxon>
        <taxon>Cannabaceae</taxon>
        <taxon>Cannabis</taxon>
    </lineage>
</organism>
<dbReference type="Gene3D" id="3.30.420.10">
    <property type="entry name" value="Ribonuclease H-like superfamily/Ribonuclease H"/>
    <property type="match status" value="1"/>
</dbReference>
<dbReference type="Gramene" id="evm.model.09.935">
    <property type="protein sequence ID" value="cds.evm.model.09.935"/>
    <property type="gene ID" value="evm.TU.09.935"/>
</dbReference>
<dbReference type="GO" id="GO:0004523">
    <property type="term" value="F:RNA-DNA hybrid ribonuclease activity"/>
    <property type="evidence" value="ECO:0007669"/>
    <property type="project" value="InterPro"/>
</dbReference>
<dbReference type="InterPro" id="IPR036691">
    <property type="entry name" value="Endo/exonu/phosph_ase_sf"/>
</dbReference>
<dbReference type="CDD" id="cd06222">
    <property type="entry name" value="RNase_H_like"/>
    <property type="match status" value="1"/>
</dbReference>
<dbReference type="Pfam" id="PF13456">
    <property type="entry name" value="RVT_3"/>
    <property type="match status" value="1"/>
</dbReference>
<dbReference type="EMBL" id="UZAU01000742">
    <property type="status" value="NOT_ANNOTATED_CDS"/>
    <property type="molecule type" value="Genomic_DNA"/>
</dbReference>
<reference evidence="2" key="2">
    <citation type="submission" date="2021-03" db="UniProtKB">
        <authorList>
            <consortium name="EnsemblPlants"/>
        </authorList>
    </citation>
    <scope>IDENTIFICATION</scope>
</reference>
<dbReference type="PANTHER" id="PTHR33116">
    <property type="entry name" value="REVERSE TRANSCRIPTASE ZINC-BINDING DOMAIN-CONTAINING PROTEIN-RELATED-RELATED"/>
    <property type="match status" value="1"/>
</dbReference>
<sequence>MVIGDFNEILSNQNKLGGGLRNERQIDDFREVLDSCSLSQLPFEGDPYTWTKGRHNVNAIKERLDWCFTNDVWNTFFQPMTTSHLDYFSSDHRAIAVNVLYIYSAKEKPARKTRFCFEKFWLEQPEAAAIIRDCWSSNSNGGINLFMHNLSSCTEALQKWHASKFGSFKKRIFEAQNQVTLLNNAAVTTTQDVLKLQKSESILDDLLEQEEQYWHQRSRVDWLQCGDQNTKFFHAHATSRKSTNTIKSLVNSQGITVTSKADMTKTICDYYDTLFASDCVDHASLGVVLNVVPTTITQDMNHSLLQPFTSEEVYDALKSMSPDKSPICDGMSAMFYQHYWNIVGPSVSNLVLGVLNEGLDMTDLNKSIITLIPKVSNPSSMTDYRPISLCNVIYKLISKTIVIRFKKVLPFVISEMQSAFLSNRLITDNILIAFELIHHLRHKTQGRIGFSTLKLDMSKAFDRVEWQYLQAIMLKMGFDYAWTSLIMRCITTSSFSFSLNGEVVGQVHPSRGLCQGDPLSPYLFLICSEGLSRLLQSEEQAGTLTGLRLTRNSPSVSHLLFADDSLLFCQSNEQSARSIKRTLDTYHKASGQVLNNDKSVMSFSPNTSQAAQTFFSQTLQMPITECHERYLGLPSYSGRDKSELFSNIKERIWKLLNSWNEKIFSIGGKEVLLKAVVQSIPTYAMSCFRLTKKFCNQLESMMANFWWSSNQNGTKIHWKRWKSLCKSKHEGGMGFRSFVHFNQALLAKQAWRIFYMPDSLLSRLLKHRFFSNSTFLDANIGHSPSLTWQSICWGKELLVKGLRFKVGNGTQIDSKLDPWIQGFNEFKPVSYLGSTSLPVSSFITEERIWNVPMLNTYFHPIDSDRILTIPLSFFPDMDRLIWHFTSNGLYTVQSGFHLASSLEEQHCSSTSNNQRDWWKYFWNLNLPPKIRIFVWKVLHNILPTAAALFKKKVLTSAECSLCASNWESIGHALFGCKHAKAIWKISTFQLDLSKAQNMFNGDYLQNLSTILSQQDFELLLCILWGIWTDRNKVVHGGSSRLHAAIINYAIRFHEDFIRAKNVVPPAAVCSNKQPATTPSATIQHVAKWKPPLYNGFKLNVDAATNVDQKKLGVGAIIRDHNGVVVAAYSKVAQGNFRSDEMEAKALFHALNWALQHQLAITHIETDALRVSTALNSTSKDLSCFSDIIMDVRCLLSFFPQVLVTHVKRSANQAAHGLARFSLGLDDDISWIGEIPYPIFSVVVNDL</sequence>
<proteinExistence type="predicted"/>
<dbReference type="InterPro" id="IPR000477">
    <property type="entry name" value="RT_dom"/>
</dbReference>
<dbReference type="GO" id="GO:0003676">
    <property type="term" value="F:nucleic acid binding"/>
    <property type="evidence" value="ECO:0007669"/>
    <property type="project" value="InterPro"/>
</dbReference>
<dbReference type="InterPro" id="IPR012337">
    <property type="entry name" value="RNaseH-like_sf"/>
</dbReference>
<name>A0A803QHU6_CANSA</name>
<protein>
    <recommendedName>
        <fullName evidence="1">Reverse transcriptase domain-containing protein</fullName>
    </recommendedName>
</protein>
<evidence type="ECO:0000259" key="1">
    <source>
        <dbReference type="PROSITE" id="PS50878"/>
    </source>
</evidence>
<dbReference type="InterPro" id="IPR026960">
    <property type="entry name" value="RVT-Znf"/>
</dbReference>
<dbReference type="InterPro" id="IPR044730">
    <property type="entry name" value="RNase_H-like_dom_plant"/>
</dbReference>
<dbReference type="PANTHER" id="PTHR33116:SF86">
    <property type="entry name" value="REVERSE TRANSCRIPTASE DOMAIN-CONTAINING PROTEIN"/>
    <property type="match status" value="1"/>
</dbReference>
<evidence type="ECO:0000313" key="3">
    <source>
        <dbReference type="Proteomes" id="UP000596661"/>
    </source>
</evidence>
<dbReference type="SUPFAM" id="SSF56219">
    <property type="entry name" value="DNase I-like"/>
    <property type="match status" value="1"/>
</dbReference>